<evidence type="ECO:0000313" key="3">
    <source>
        <dbReference type="EMBL" id="CAB4908631.1"/>
    </source>
</evidence>
<name>A0A6J7A082_9ZZZZ</name>
<dbReference type="InterPro" id="IPR029044">
    <property type="entry name" value="Nucleotide-diphossugar_trans"/>
</dbReference>
<dbReference type="EMBL" id="CAFBMH010000042">
    <property type="protein sequence ID" value="CAB4908631.1"/>
    <property type="molecule type" value="Genomic_DNA"/>
</dbReference>
<reference evidence="2" key="1">
    <citation type="submission" date="2020-05" db="EMBL/GenBank/DDBJ databases">
        <authorList>
            <person name="Chiriac C."/>
            <person name="Salcher M."/>
            <person name="Ghai R."/>
            <person name="Kavagutti S V."/>
        </authorList>
    </citation>
    <scope>NUCLEOTIDE SEQUENCE</scope>
</reference>
<dbReference type="EMBL" id="CAFABA010000033">
    <property type="protein sequence ID" value="CAB4826287.1"/>
    <property type="molecule type" value="Genomic_DNA"/>
</dbReference>
<proteinExistence type="predicted"/>
<evidence type="ECO:0000313" key="2">
    <source>
        <dbReference type="EMBL" id="CAB4826287.1"/>
    </source>
</evidence>
<accession>A0A6J7A082</accession>
<dbReference type="EMBL" id="CAEZYR010000168">
    <property type="protein sequence ID" value="CAB4769132.1"/>
    <property type="molecule type" value="Genomic_DNA"/>
</dbReference>
<evidence type="ECO:0000313" key="1">
    <source>
        <dbReference type="EMBL" id="CAB4769132.1"/>
    </source>
</evidence>
<sequence>MGDNPKAVAVVPVGPRCDVTFVRDTLVSIRRFVPECRLIIMDDSGRGTGTAAAEGLHATIVPTRAPDDPPFGKSGGLYLTLSRAFIEALTEPFDLLLRIDTDALVVGGTFVRASCDAFAADPQLAVAGSDRDNRGGRSGPARAAIIRRLFNPRYVLRNPRRAVRLWRLAYVARRNGYPLGSYVFGGVCVYSAPGLRSLHEHGLLGLPELAALHLSEDHLFGLLITGTRGHLAELRRDGQSLMGTRWKQLPDSPEQLVADRRELVHSVRQWNNLGEAEIRDAFRALREHD</sequence>
<organism evidence="2">
    <name type="scientific">freshwater metagenome</name>
    <dbReference type="NCBI Taxonomy" id="449393"/>
    <lineage>
        <taxon>unclassified sequences</taxon>
        <taxon>metagenomes</taxon>
        <taxon>ecological metagenomes</taxon>
    </lineage>
</organism>
<evidence type="ECO:0000313" key="4">
    <source>
        <dbReference type="EMBL" id="CAB5007448.1"/>
    </source>
</evidence>
<dbReference type="AlphaFoldDB" id="A0A6J7A082"/>
<dbReference type="EMBL" id="CAFBOS010000141">
    <property type="protein sequence ID" value="CAB5007448.1"/>
    <property type="molecule type" value="Genomic_DNA"/>
</dbReference>
<gene>
    <name evidence="1" type="ORF">UFOPK2754_02996</name>
    <name evidence="2" type="ORF">UFOPK3139_01051</name>
    <name evidence="3" type="ORF">UFOPK3543_01331</name>
    <name evidence="4" type="ORF">UFOPK3967_02052</name>
</gene>
<dbReference type="SUPFAM" id="SSF53448">
    <property type="entry name" value="Nucleotide-diphospho-sugar transferases"/>
    <property type="match status" value="1"/>
</dbReference>
<protein>
    <submittedName>
        <fullName evidence="2">Unannotated protein</fullName>
    </submittedName>
</protein>